<evidence type="ECO:0000313" key="2">
    <source>
        <dbReference type="EMBL" id="MFD0884959.1"/>
    </source>
</evidence>
<reference evidence="3" key="1">
    <citation type="journal article" date="2019" name="Int. J. Syst. Evol. Microbiol.">
        <title>The Global Catalogue of Microorganisms (GCM) 10K type strain sequencing project: providing services to taxonomists for standard genome sequencing and annotation.</title>
        <authorList>
            <consortium name="The Broad Institute Genomics Platform"/>
            <consortium name="The Broad Institute Genome Sequencing Center for Infectious Disease"/>
            <person name="Wu L."/>
            <person name="Ma J."/>
        </authorList>
    </citation>
    <scope>NUCLEOTIDE SEQUENCE [LARGE SCALE GENOMIC DNA]</scope>
    <source>
        <strain evidence="3">CCUG 62974</strain>
    </source>
</reference>
<dbReference type="InterPro" id="IPR013785">
    <property type="entry name" value="Aldolase_TIM"/>
</dbReference>
<dbReference type="Proteomes" id="UP001597024">
    <property type="component" value="Unassembled WGS sequence"/>
</dbReference>
<sequence>ICLELYAAVRRGEHRRADDLLAAMLPFLRFIVAQGLPRAIKAGLELQGRHAGPPRSPLLPLSDEETRRLRELLSGLDGNPLLENTAVGTP</sequence>
<protein>
    <submittedName>
        <fullName evidence="2">Dihydrodipicolinate synthase family protein</fullName>
    </submittedName>
</protein>
<dbReference type="Pfam" id="PF00701">
    <property type="entry name" value="DHDPS"/>
    <property type="match status" value="1"/>
</dbReference>
<keyword evidence="3" id="KW-1185">Reference proteome</keyword>
<feature type="non-terminal residue" evidence="2">
    <location>
        <position position="1"/>
    </location>
</feature>
<dbReference type="EMBL" id="JBHTHX010000260">
    <property type="protein sequence ID" value="MFD0884959.1"/>
    <property type="molecule type" value="Genomic_DNA"/>
</dbReference>
<name>A0ABW3DME2_9ACTN</name>
<accession>A0ABW3DME2</accession>
<proteinExistence type="predicted"/>
<keyword evidence="1" id="KW-0456">Lyase</keyword>
<comment type="caution">
    <text evidence="2">The sequence shown here is derived from an EMBL/GenBank/DDBJ whole genome shotgun (WGS) entry which is preliminary data.</text>
</comment>
<dbReference type="InterPro" id="IPR002220">
    <property type="entry name" value="DapA-like"/>
</dbReference>
<evidence type="ECO:0000256" key="1">
    <source>
        <dbReference type="ARBA" id="ARBA00023239"/>
    </source>
</evidence>
<dbReference type="Gene3D" id="3.20.20.70">
    <property type="entry name" value="Aldolase class I"/>
    <property type="match status" value="1"/>
</dbReference>
<evidence type="ECO:0000313" key="3">
    <source>
        <dbReference type="Proteomes" id="UP001597024"/>
    </source>
</evidence>
<dbReference type="SUPFAM" id="SSF51569">
    <property type="entry name" value="Aldolase"/>
    <property type="match status" value="1"/>
</dbReference>
<gene>
    <name evidence="2" type="ORF">ACFQ08_10415</name>
</gene>
<organism evidence="2 3">
    <name type="scientific">Streptosporangium algeriense</name>
    <dbReference type="NCBI Taxonomy" id="1682748"/>
    <lineage>
        <taxon>Bacteria</taxon>
        <taxon>Bacillati</taxon>
        <taxon>Actinomycetota</taxon>
        <taxon>Actinomycetes</taxon>
        <taxon>Streptosporangiales</taxon>
        <taxon>Streptosporangiaceae</taxon>
        <taxon>Streptosporangium</taxon>
    </lineage>
</organism>